<evidence type="ECO:0000313" key="7">
    <source>
        <dbReference type="Proteomes" id="UP000775872"/>
    </source>
</evidence>
<dbReference type="SUPFAM" id="SSF51338">
    <property type="entry name" value="Composite domain of metallo-dependent hydrolases"/>
    <property type="match status" value="1"/>
</dbReference>
<evidence type="ECO:0000256" key="1">
    <source>
        <dbReference type="ARBA" id="ARBA00010211"/>
    </source>
</evidence>
<sequence>MSQLHHGRTMKDWGSALPTRTLHPHDDLKFAAYLKPKDHVIQSTPEHQRVLFRDVNILDSTGAQPFRGDVLVEGERIKYVGTVPGIEKLQNDSTVTVIHGKGRTLMSGLGDAHTHFTWNESALDNLGQIGVEEHTLTTARSAATYLDAGYTMCFGAASAKSRLDVVIRDGINQGLLAGPRYLANGMEIARRGGELTAGITAFADGPREMREVIRSHAKIGVDQIKLSMSGEEILDERAARDSYFTEEETAACVEEAHRHGLRVCSHARSQDSVRQCIKYGLDVIYHASYIDKETMDELEKNKHLHVVAPGLNWLYATIHEAGPFGYSFDQAEKAGYKEELDTAIRACKEMHQRGITVLPGGDYGFAWTPHGTYARDLEHFVKLLDFTPMESIISATAGVAKLFMREHELGKVLPGYYADLILVDGQPLDNIKVLQDHSKLVSIMINGRLHKNAAGNELVQAKGPKAVSGGDRLTNFVSYVANNEKPRIGHLDLEKSTITPLAMISGAPITNLYQVIELENAVKADGDSIPLSGVTLQAPIKDRDILAVGKNYAEHAAEFNRSGYDSSDKVDQPTHPVIFTKRATSIIASGEKILPHPDFTSSLDYEGEIGVIIGKSGYQISESNAMDHVWGYTIINDMTARERQRDHKQFYIGKSSDTFCPMGPLAVPAGDLPEHLQIQTFVNGEKRQDSSTRSLIFSVSTLVKTMSESITLRPGDVLATGTPAGVGLGFKPEKFLKPGDKIEVSVAGLGTLTNTIGDFGMQNPVPKAVDLESHLANLNLENTVGGQGLMLIGNKYINVRKIGDGHETAVFVHGLGGTAEFFTPIVEVEEFKSRFTSFVYDLEGHGLSATEIAANVRIESLTDDLQHVIEHIGTSGPITLVAHSLGCLIASTYALRQPGKINKLILLGPVTTPLGDPGRAAITQRARDVRSKGMLASGTACTVADAGTSDFTKRYSPVAFAATRASLLATSPEGYAKACLALVNAPAIPFEKIKCPTLVVTGDEDKTAPVAAVSKIRERLPNSGLEILRNTGHWHVYESPEVVYRAIYSF</sequence>
<feature type="domain" description="Amidohydrolase-related" evidence="4">
    <location>
        <begin position="105"/>
        <end position="449"/>
    </location>
</feature>
<evidence type="ECO:0000259" key="3">
    <source>
        <dbReference type="Pfam" id="PF01557"/>
    </source>
</evidence>
<dbReference type="SUPFAM" id="SSF51556">
    <property type="entry name" value="Metallo-dependent hydrolases"/>
    <property type="match status" value="1"/>
</dbReference>
<dbReference type="OrthoDB" id="194468at2759"/>
<dbReference type="AlphaFoldDB" id="A0A9N9Z934"/>
<dbReference type="Pfam" id="PF01557">
    <property type="entry name" value="FAA_hydrolase"/>
    <property type="match status" value="1"/>
</dbReference>
<dbReference type="InterPro" id="IPR011234">
    <property type="entry name" value="Fumarylacetoacetase-like_C"/>
</dbReference>
<dbReference type="InterPro" id="IPR029058">
    <property type="entry name" value="AB_hydrolase_fold"/>
</dbReference>
<dbReference type="Gene3D" id="3.20.20.140">
    <property type="entry name" value="Metal-dependent hydrolases"/>
    <property type="match status" value="1"/>
</dbReference>
<dbReference type="InterPro" id="IPR036663">
    <property type="entry name" value="Fumarylacetoacetase_C_sf"/>
</dbReference>
<dbReference type="Gene3D" id="3.90.850.10">
    <property type="entry name" value="Fumarylacetoacetase-like, C-terminal domain"/>
    <property type="match status" value="1"/>
</dbReference>
<dbReference type="PRINTS" id="PR00111">
    <property type="entry name" value="ABHYDROLASE"/>
</dbReference>
<dbReference type="GO" id="GO:0046872">
    <property type="term" value="F:metal ion binding"/>
    <property type="evidence" value="ECO:0007669"/>
    <property type="project" value="UniProtKB-KW"/>
</dbReference>
<comment type="similarity">
    <text evidence="1">Belongs to the FAH family.</text>
</comment>
<comment type="caution">
    <text evidence="6">The sequence shown here is derived from an EMBL/GenBank/DDBJ whole genome shotgun (WGS) entry which is preliminary data.</text>
</comment>
<dbReference type="InterPro" id="IPR011059">
    <property type="entry name" value="Metal-dep_hydrolase_composite"/>
</dbReference>
<dbReference type="SUPFAM" id="SSF56529">
    <property type="entry name" value="FAH"/>
    <property type="match status" value="1"/>
</dbReference>
<dbReference type="Proteomes" id="UP000775872">
    <property type="component" value="Unassembled WGS sequence"/>
</dbReference>
<gene>
    <name evidence="6" type="ORF">CSOL1703_00014415</name>
</gene>
<dbReference type="FunFam" id="3.90.850.10:FF:000002">
    <property type="entry name" value="2-hydroxyhepta-2,4-diene-1,7-dioate isomerase"/>
    <property type="match status" value="1"/>
</dbReference>
<dbReference type="InterPro" id="IPR032466">
    <property type="entry name" value="Metal_Hydrolase"/>
</dbReference>
<reference evidence="6" key="1">
    <citation type="submission" date="2021-10" db="EMBL/GenBank/DDBJ databases">
        <authorList>
            <person name="Piombo E."/>
        </authorList>
    </citation>
    <scope>NUCLEOTIDE SEQUENCE</scope>
</reference>
<dbReference type="PANTHER" id="PTHR11820">
    <property type="entry name" value="ACYLPYRUVASE"/>
    <property type="match status" value="1"/>
</dbReference>
<keyword evidence="2" id="KW-0479">Metal-binding</keyword>
<dbReference type="GO" id="GO:0018773">
    <property type="term" value="F:acetylpyruvate hydrolase activity"/>
    <property type="evidence" value="ECO:0007669"/>
    <property type="project" value="TreeGrafter"/>
</dbReference>
<feature type="domain" description="Fumarylacetoacetase-like C-terminal" evidence="3">
    <location>
        <begin position="545"/>
        <end position="756"/>
    </location>
</feature>
<feature type="domain" description="AB hydrolase-1" evidence="5">
    <location>
        <begin position="810"/>
        <end position="1045"/>
    </location>
</feature>
<protein>
    <submittedName>
        <fullName evidence="6">Uncharacterized protein</fullName>
    </submittedName>
</protein>
<evidence type="ECO:0000313" key="6">
    <source>
        <dbReference type="EMBL" id="CAH0051765.1"/>
    </source>
</evidence>
<dbReference type="PANTHER" id="PTHR11820:SF7">
    <property type="entry name" value="ACYLPYRUVASE FAHD1, MITOCHONDRIAL"/>
    <property type="match status" value="1"/>
</dbReference>
<name>A0A9N9Z934_9HYPO</name>
<keyword evidence="7" id="KW-1185">Reference proteome</keyword>
<evidence type="ECO:0000256" key="2">
    <source>
        <dbReference type="ARBA" id="ARBA00022723"/>
    </source>
</evidence>
<organism evidence="6 7">
    <name type="scientific">Clonostachys solani</name>
    <dbReference type="NCBI Taxonomy" id="160281"/>
    <lineage>
        <taxon>Eukaryota</taxon>
        <taxon>Fungi</taxon>
        <taxon>Dikarya</taxon>
        <taxon>Ascomycota</taxon>
        <taxon>Pezizomycotina</taxon>
        <taxon>Sordariomycetes</taxon>
        <taxon>Hypocreomycetidae</taxon>
        <taxon>Hypocreales</taxon>
        <taxon>Bionectriaceae</taxon>
        <taxon>Clonostachys</taxon>
    </lineage>
</organism>
<dbReference type="InterPro" id="IPR006680">
    <property type="entry name" value="Amidohydro-rel"/>
</dbReference>
<dbReference type="SUPFAM" id="SSF53474">
    <property type="entry name" value="alpha/beta-Hydrolases"/>
    <property type="match status" value="1"/>
</dbReference>
<dbReference type="GO" id="GO:0050163">
    <property type="term" value="F:oxaloacetate tautomerase activity"/>
    <property type="evidence" value="ECO:0007669"/>
    <property type="project" value="UniProtKB-ARBA"/>
</dbReference>
<dbReference type="GO" id="GO:0006107">
    <property type="term" value="P:oxaloacetate metabolic process"/>
    <property type="evidence" value="ECO:0007669"/>
    <property type="project" value="UniProtKB-ARBA"/>
</dbReference>
<evidence type="ECO:0000259" key="5">
    <source>
        <dbReference type="Pfam" id="PF12697"/>
    </source>
</evidence>
<evidence type="ECO:0000259" key="4">
    <source>
        <dbReference type="Pfam" id="PF01979"/>
    </source>
</evidence>
<proteinExistence type="inferred from homology"/>
<dbReference type="Pfam" id="PF12697">
    <property type="entry name" value="Abhydrolase_6"/>
    <property type="match status" value="1"/>
</dbReference>
<dbReference type="CDD" id="cd01299">
    <property type="entry name" value="Met_dep_hydrolase_A"/>
    <property type="match status" value="1"/>
</dbReference>
<dbReference type="Pfam" id="PF01979">
    <property type="entry name" value="Amidohydro_1"/>
    <property type="match status" value="1"/>
</dbReference>
<accession>A0A9N9Z934</accession>
<dbReference type="Gene3D" id="2.30.40.10">
    <property type="entry name" value="Urease, subunit C, domain 1"/>
    <property type="match status" value="1"/>
</dbReference>
<dbReference type="Gene3D" id="3.40.50.1820">
    <property type="entry name" value="alpha/beta hydrolase"/>
    <property type="match status" value="1"/>
</dbReference>
<dbReference type="InterPro" id="IPR057744">
    <property type="entry name" value="OTAase-like"/>
</dbReference>
<dbReference type="EMBL" id="CABFOC020000042">
    <property type="protein sequence ID" value="CAH0051765.1"/>
    <property type="molecule type" value="Genomic_DNA"/>
</dbReference>
<dbReference type="InterPro" id="IPR000073">
    <property type="entry name" value="AB_hydrolase_1"/>
</dbReference>
<dbReference type="GO" id="GO:0016810">
    <property type="term" value="F:hydrolase activity, acting on carbon-nitrogen (but not peptide) bonds"/>
    <property type="evidence" value="ECO:0007669"/>
    <property type="project" value="InterPro"/>
</dbReference>